<proteinExistence type="predicted"/>
<evidence type="ECO:0000256" key="2">
    <source>
        <dbReference type="SAM" id="SignalP"/>
    </source>
</evidence>
<protein>
    <submittedName>
        <fullName evidence="3">Phosphate/sulfate permease</fullName>
    </submittedName>
</protein>
<dbReference type="InterPro" id="IPR025238">
    <property type="entry name" value="DUF4184"/>
</dbReference>
<feature type="transmembrane region" description="Helical" evidence="1">
    <location>
        <begin position="62"/>
        <end position="82"/>
    </location>
</feature>
<evidence type="ECO:0000313" key="4">
    <source>
        <dbReference type="Proteomes" id="UP001519287"/>
    </source>
</evidence>
<dbReference type="EMBL" id="JAGGLB010000005">
    <property type="protein sequence ID" value="MBP1990602.1"/>
    <property type="molecule type" value="Genomic_DNA"/>
</dbReference>
<feature type="transmembrane region" description="Helical" evidence="1">
    <location>
        <begin position="167"/>
        <end position="184"/>
    </location>
</feature>
<feature type="transmembrane region" description="Helical" evidence="1">
    <location>
        <begin position="114"/>
        <end position="132"/>
    </location>
</feature>
<organism evidence="3 4">
    <name type="scientific">Paenibacillus eucommiae</name>
    <dbReference type="NCBI Taxonomy" id="1355755"/>
    <lineage>
        <taxon>Bacteria</taxon>
        <taxon>Bacillati</taxon>
        <taxon>Bacillota</taxon>
        <taxon>Bacilli</taxon>
        <taxon>Bacillales</taxon>
        <taxon>Paenibacillaceae</taxon>
        <taxon>Paenibacillus</taxon>
    </lineage>
</organism>
<dbReference type="RefSeq" id="WP_245375435.1">
    <property type="nucleotide sequence ID" value="NZ_JAGGLB010000005.1"/>
</dbReference>
<gene>
    <name evidence="3" type="ORF">J2Z66_002208</name>
</gene>
<keyword evidence="4" id="KW-1185">Reference proteome</keyword>
<accession>A0ABS4ISP8</accession>
<feature type="transmembrane region" description="Helical" evidence="1">
    <location>
        <begin position="29"/>
        <end position="50"/>
    </location>
</feature>
<name>A0ABS4ISP8_9BACL</name>
<keyword evidence="1" id="KW-0472">Membrane</keyword>
<comment type="caution">
    <text evidence="3">The sequence shown here is derived from an EMBL/GenBank/DDBJ whole genome shotgun (WGS) entry which is preliminary data.</text>
</comment>
<dbReference type="Proteomes" id="UP001519287">
    <property type="component" value="Unassembled WGS sequence"/>
</dbReference>
<keyword evidence="1" id="KW-1133">Transmembrane helix</keyword>
<keyword evidence="1" id="KW-0812">Transmembrane</keyword>
<sequence>MNRKMVRGLPFTFAHPLFAAPLKFINPKYLSLTGLILGSMAPDFEYFIALEPYQYIGHTTKGLFLLAIPLCILIAYLFHSLVKAPLAQNLPSLLNLSLNERAQSLIQPWKLDSIQQWVIFLASVTLGFYSHIFIDAFTHKSGFFAARSALLQDYVLGIPIYKWLQHTSSMLGLTLEALFLIFMLKNIQLKGNYVKVKSKEKALYWFIVLVITAAITISKIVLSDSTNVIGILVVSPISGFFVGIILASFIYRMTSERRIAR</sequence>
<evidence type="ECO:0000256" key="1">
    <source>
        <dbReference type="SAM" id="Phobius"/>
    </source>
</evidence>
<feature type="transmembrane region" description="Helical" evidence="1">
    <location>
        <begin position="228"/>
        <end position="251"/>
    </location>
</feature>
<feature type="transmembrane region" description="Helical" evidence="1">
    <location>
        <begin position="204"/>
        <end position="222"/>
    </location>
</feature>
<feature type="signal peptide" evidence="2">
    <location>
        <begin position="1"/>
        <end position="19"/>
    </location>
</feature>
<reference evidence="3 4" key="1">
    <citation type="submission" date="2021-03" db="EMBL/GenBank/DDBJ databases">
        <title>Genomic Encyclopedia of Type Strains, Phase IV (KMG-IV): sequencing the most valuable type-strain genomes for metagenomic binning, comparative biology and taxonomic classification.</title>
        <authorList>
            <person name="Goeker M."/>
        </authorList>
    </citation>
    <scope>NUCLEOTIDE SEQUENCE [LARGE SCALE GENOMIC DNA]</scope>
    <source>
        <strain evidence="3 4">DSM 26048</strain>
    </source>
</reference>
<evidence type="ECO:0000313" key="3">
    <source>
        <dbReference type="EMBL" id="MBP1990602.1"/>
    </source>
</evidence>
<feature type="chain" id="PRO_5046858190" evidence="2">
    <location>
        <begin position="20"/>
        <end position="261"/>
    </location>
</feature>
<dbReference type="Pfam" id="PF13803">
    <property type="entry name" value="DUF4184"/>
    <property type="match status" value="1"/>
</dbReference>
<keyword evidence="2" id="KW-0732">Signal</keyword>